<reference evidence="1 2" key="1">
    <citation type="submission" date="2015-08" db="EMBL/GenBank/DDBJ databases">
        <authorList>
            <person name="Babu N.S."/>
            <person name="Beckwith C.J."/>
            <person name="Beseler K.G."/>
            <person name="Brison A."/>
            <person name="Carone J.V."/>
            <person name="Caskin T.P."/>
            <person name="Diamond M."/>
            <person name="Durham M.E."/>
            <person name="Foxe J.M."/>
            <person name="Go M."/>
            <person name="Henderson B.A."/>
            <person name="Jones I.B."/>
            <person name="McGettigan J.A."/>
            <person name="Micheletti S.J."/>
            <person name="Nasrallah M.E."/>
            <person name="Ortiz D."/>
            <person name="Piller C.R."/>
            <person name="Privatt S.R."/>
            <person name="Schneider S.L."/>
            <person name="Sharp S."/>
            <person name="Smith T.C."/>
            <person name="Stanton J.D."/>
            <person name="Ullery H.E."/>
            <person name="Wilson R.J."/>
            <person name="Serrano M.G."/>
            <person name="Buck G."/>
            <person name="Lee V."/>
            <person name="Wang Y."/>
            <person name="Carvalho R."/>
            <person name="Voegtly L."/>
            <person name="Shi R."/>
            <person name="Duckworth R."/>
            <person name="Johnson A."/>
            <person name="Loviza R."/>
            <person name="Walstead R."/>
            <person name="Shah Z."/>
            <person name="Kiflezghi M."/>
            <person name="Wade K."/>
            <person name="Ball S.L."/>
            <person name="Bradley K.W."/>
            <person name="Asai D.J."/>
            <person name="Bowman C.A."/>
            <person name="Russell D.A."/>
            <person name="Pope W.H."/>
            <person name="Jacobs-Sera D."/>
            <person name="Hendrix R.W."/>
            <person name="Hatfull G.F."/>
        </authorList>
    </citation>
    <scope>NUCLEOTIDE SEQUENCE [LARGE SCALE GENOMIC DNA]</scope>
    <source>
        <strain evidence="1 2">DSM 27648</strain>
    </source>
</reference>
<evidence type="ECO:0000313" key="2">
    <source>
        <dbReference type="Proteomes" id="UP000064967"/>
    </source>
</evidence>
<dbReference type="KEGG" id="llu:AKJ09_01669"/>
<protein>
    <submittedName>
        <fullName evidence="1">Uncharacterized protein</fullName>
    </submittedName>
</protein>
<dbReference type="Proteomes" id="UP000064967">
    <property type="component" value="Chromosome"/>
</dbReference>
<evidence type="ECO:0000313" key="1">
    <source>
        <dbReference type="EMBL" id="AKU95005.1"/>
    </source>
</evidence>
<gene>
    <name evidence="1" type="ORF">AKJ09_01669</name>
</gene>
<dbReference type="EMBL" id="CP012333">
    <property type="protein sequence ID" value="AKU95005.1"/>
    <property type="molecule type" value="Genomic_DNA"/>
</dbReference>
<accession>A0A0K1PN89</accession>
<dbReference type="STRING" id="1391654.AKJ09_01669"/>
<organism evidence="1 2">
    <name type="scientific">Labilithrix luteola</name>
    <dbReference type="NCBI Taxonomy" id="1391654"/>
    <lineage>
        <taxon>Bacteria</taxon>
        <taxon>Pseudomonadati</taxon>
        <taxon>Myxococcota</taxon>
        <taxon>Polyangia</taxon>
        <taxon>Polyangiales</taxon>
        <taxon>Labilitrichaceae</taxon>
        <taxon>Labilithrix</taxon>
    </lineage>
</organism>
<name>A0A0K1PN89_9BACT</name>
<sequence length="62" mass="7132">MAVRMTVKLGLRLKLFGSEPSRWALSFKEFDVRRAFDLVTIATRHLLRARAFSARARLGRQG</sequence>
<proteinExistence type="predicted"/>
<dbReference type="AlphaFoldDB" id="A0A0K1PN89"/>
<keyword evidence="2" id="KW-1185">Reference proteome</keyword>